<dbReference type="SUPFAM" id="SSF55424">
    <property type="entry name" value="FAD/NAD-linked reductases, dimerisation (C-terminal) domain"/>
    <property type="match status" value="1"/>
</dbReference>
<feature type="domain" description="Pyridine nucleotide-disulphide oxidoreductase dimerisation" evidence="4">
    <location>
        <begin position="338"/>
        <end position="442"/>
    </location>
</feature>
<dbReference type="Pfam" id="PF02852">
    <property type="entry name" value="Pyr_redox_dim"/>
    <property type="match status" value="1"/>
</dbReference>
<name>F7XPV1_METZD</name>
<keyword evidence="3" id="KW-0274">FAD</keyword>
<evidence type="ECO:0000259" key="4">
    <source>
        <dbReference type="Pfam" id="PF02852"/>
    </source>
</evidence>
<dbReference type="GO" id="GO:0016491">
    <property type="term" value="F:oxidoreductase activity"/>
    <property type="evidence" value="ECO:0007669"/>
    <property type="project" value="InterPro"/>
</dbReference>
<dbReference type="PIRSF" id="PIRSF000350">
    <property type="entry name" value="Mercury_reductase_MerA"/>
    <property type="match status" value="1"/>
</dbReference>
<dbReference type="Gene3D" id="3.50.50.60">
    <property type="entry name" value="FAD/NAD(P)-binding domain"/>
    <property type="match status" value="2"/>
</dbReference>
<evidence type="ECO:0000259" key="5">
    <source>
        <dbReference type="Pfam" id="PF07992"/>
    </source>
</evidence>
<proteinExistence type="inferred from homology"/>
<organism evidence="6 7">
    <name type="scientific">Methanosalsum zhilinae (strain DSM 4017 / NBRC 107636 / OCM 62 / WeN5)</name>
    <name type="common">Methanohalophilus zhilinae</name>
    <dbReference type="NCBI Taxonomy" id="679901"/>
    <lineage>
        <taxon>Archaea</taxon>
        <taxon>Methanobacteriati</taxon>
        <taxon>Methanobacteriota</taxon>
        <taxon>Stenosarchaea group</taxon>
        <taxon>Methanomicrobia</taxon>
        <taxon>Methanosarcinales</taxon>
        <taxon>Methanosarcinaceae</taxon>
        <taxon>Methanosalsum</taxon>
    </lineage>
</organism>
<sequence length="445" mass="48147">MAEEYDVIVIGTGVSGGAAASRCRDGGMSVAVIDSGGYGGTCPQRGCIPKKVLVGGADMIDWPMRMIDKGSPVSGDFKLQWSELIKFKRTFTDPVAEKTENWLKSLGIATYHGRARFLDSHTLEFNDTKIRGKYIVIATGAKPAELGIKGGEHLVTSDGFMELDILPDDITFIGGGFISFEFAHVAARTGAEVRILNRSSRVLKGFDPEMVDLVVKATEDAGIDVITEKEPVSIEWLGDSYQVTTKDGDSFITGMVVHGAGRVPQTADLDVEKAGIETQKGRIVVNEYMQSVSSKHIYSVGDVTGDFKQLTPTAAYQAAVAATNIIEGNVEPIDYTGISGVVFTVPPLASVGIDSTQVQEGRHRVIFNDKKDWISSRRTNYGYSASKIIIDEKTGLIAGAHLLGPEAEEVINIFSMAMRLKIPAEKLKTFPYSYPTASTDIRSML</sequence>
<dbReference type="GeneID" id="10823276"/>
<dbReference type="HOGENOM" id="CLU_016755_2_0_2"/>
<evidence type="ECO:0000313" key="6">
    <source>
        <dbReference type="EMBL" id="AEH61472.1"/>
    </source>
</evidence>
<evidence type="ECO:0000313" key="7">
    <source>
        <dbReference type="Proteomes" id="UP000006622"/>
    </source>
</evidence>
<dbReference type="Pfam" id="PF07992">
    <property type="entry name" value="Pyr_redox_2"/>
    <property type="match status" value="1"/>
</dbReference>
<dbReference type="Proteomes" id="UP000006622">
    <property type="component" value="Chromosome"/>
</dbReference>
<dbReference type="PRINTS" id="PR00411">
    <property type="entry name" value="PNDRDTASEI"/>
</dbReference>
<accession>F7XPV1</accession>
<dbReference type="InterPro" id="IPR023753">
    <property type="entry name" value="FAD/NAD-binding_dom"/>
</dbReference>
<evidence type="ECO:0000256" key="1">
    <source>
        <dbReference type="ARBA" id="ARBA00007532"/>
    </source>
</evidence>
<dbReference type="OrthoDB" id="27922at2157"/>
<reference evidence="6 7" key="1">
    <citation type="submission" date="2010-07" db="EMBL/GenBank/DDBJ databases">
        <title>The complete genome of Methanosalsum zhilinae DSM 4017.</title>
        <authorList>
            <consortium name="US DOE Joint Genome Institute (JGI-PGF)"/>
            <person name="Lucas S."/>
            <person name="Copeland A."/>
            <person name="Lapidus A."/>
            <person name="Glavina del Rio T."/>
            <person name="Dalin E."/>
            <person name="Tice H."/>
            <person name="Bruce D."/>
            <person name="Goodwin L."/>
            <person name="Pitluck S."/>
            <person name="Kyrpides N."/>
            <person name="Mavromatis K."/>
            <person name="Ovchinnikova G."/>
            <person name="Daligault H."/>
            <person name="Detter J.C."/>
            <person name="Han C."/>
            <person name="Tapia R."/>
            <person name="Larimer F."/>
            <person name="Land M."/>
            <person name="Hauser L."/>
            <person name="Markowitz V."/>
            <person name="Cheng J.-F."/>
            <person name="Hugenholtz P."/>
            <person name="Woyke T."/>
            <person name="Wu D."/>
            <person name="Spring S."/>
            <person name="Schueler E."/>
            <person name="Brambilla E."/>
            <person name="Klenk H.-P."/>
            <person name="Eisen J.A."/>
        </authorList>
    </citation>
    <scope>NUCLEOTIDE SEQUENCE [LARGE SCALE GENOMIC DNA]</scope>
    <source>
        <strain evidence="7">DSM 4017 / NBRC 107636 / OCM 62 / WeN5</strain>
    </source>
</reference>
<protein>
    <submittedName>
        <fullName evidence="6">FAD-dependent pyridine nucleotide-disulfide oxidoreductase</fullName>
    </submittedName>
</protein>
<dbReference type="EMBL" id="CP002101">
    <property type="protein sequence ID" value="AEH61472.1"/>
    <property type="molecule type" value="Genomic_DNA"/>
</dbReference>
<dbReference type="PANTHER" id="PTHR43014">
    <property type="entry name" value="MERCURIC REDUCTASE"/>
    <property type="match status" value="1"/>
</dbReference>
<dbReference type="KEGG" id="mzh:Mzhil_1636"/>
<dbReference type="InterPro" id="IPR016156">
    <property type="entry name" value="FAD/NAD-linked_Rdtase_dimer_sf"/>
</dbReference>
<dbReference type="InterPro" id="IPR036188">
    <property type="entry name" value="FAD/NAD-bd_sf"/>
</dbReference>
<dbReference type="InterPro" id="IPR001100">
    <property type="entry name" value="Pyr_nuc-diS_OxRdtase"/>
</dbReference>
<dbReference type="PRINTS" id="PR00368">
    <property type="entry name" value="FADPNR"/>
</dbReference>
<feature type="domain" description="FAD/NAD(P)-binding" evidence="5">
    <location>
        <begin position="5"/>
        <end position="317"/>
    </location>
</feature>
<evidence type="ECO:0000256" key="2">
    <source>
        <dbReference type="ARBA" id="ARBA00022630"/>
    </source>
</evidence>
<dbReference type="SUPFAM" id="SSF51905">
    <property type="entry name" value="FAD/NAD(P)-binding domain"/>
    <property type="match status" value="1"/>
</dbReference>
<keyword evidence="2" id="KW-0285">Flavoprotein</keyword>
<dbReference type="Gene3D" id="3.30.390.30">
    <property type="match status" value="1"/>
</dbReference>
<comment type="similarity">
    <text evidence="1">Belongs to the class-I pyridine nucleotide-disulfide oxidoreductase family.</text>
</comment>
<dbReference type="PANTHER" id="PTHR43014:SF5">
    <property type="entry name" value="GLUTATHIONE REDUCTASE (NADPH)"/>
    <property type="match status" value="1"/>
</dbReference>
<dbReference type="InterPro" id="IPR004099">
    <property type="entry name" value="Pyr_nucl-diS_OxRdtase_dimer"/>
</dbReference>
<dbReference type="AlphaFoldDB" id="F7XPV1"/>
<gene>
    <name evidence="6" type="ordered locus">Mzhil_1636</name>
</gene>
<dbReference type="RefSeq" id="WP_013898908.1">
    <property type="nucleotide sequence ID" value="NC_015676.1"/>
</dbReference>
<evidence type="ECO:0000256" key="3">
    <source>
        <dbReference type="ARBA" id="ARBA00022827"/>
    </source>
</evidence>
<keyword evidence="7" id="KW-1185">Reference proteome</keyword>
<dbReference type="STRING" id="679901.Mzhil_1636"/>